<name>B4CV13_9BACT</name>
<evidence type="ECO:0000256" key="2">
    <source>
        <dbReference type="SAM" id="MobiDB-lite"/>
    </source>
</evidence>
<gene>
    <name evidence="3" type="ORF">CfE428DRAFT_0526</name>
</gene>
<feature type="compositionally biased region" description="Polar residues" evidence="2">
    <location>
        <begin position="123"/>
        <end position="134"/>
    </location>
</feature>
<evidence type="ECO:0000313" key="4">
    <source>
        <dbReference type="Proteomes" id="UP000005824"/>
    </source>
</evidence>
<dbReference type="InterPro" id="IPR037873">
    <property type="entry name" value="BamE-like"/>
</dbReference>
<proteinExistence type="predicted"/>
<dbReference type="STRING" id="497964.CfE428DRAFT_0526"/>
<accession>B4CV13</accession>
<protein>
    <submittedName>
        <fullName evidence="3">Uncharacterized protein</fullName>
    </submittedName>
</protein>
<reference evidence="3 4" key="1">
    <citation type="journal article" date="2011" name="J. Bacteriol.">
        <title>Genome sequence of Chthoniobacter flavus Ellin428, an aerobic heterotrophic soil bacterium.</title>
        <authorList>
            <person name="Kant R."/>
            <person name="van Passel M.W."/>
            <person name="Palva A."/>
            <person name="Lucas S."/>
            <person name="Lapidus A."/>
            <person name="Glavina Del Rio T."/>
            <person name="Dalin E."/>
            <person name="Tice H."/>
            <person name="Bruce D."/>
            <person name="Goodwin L."/>
            <person name="Pitluck S."/>
            <person name="Larimer F.W."/>
            <person name="Land M.L."/>
            <person name="Hauser L."/>
            <person name="Sangwan P."/>
            <person name="de Vos W.M."/>
            <person name="Janssen P.H."/>
            <person name="Smidt H."/>
        </authorList>
    </citation>
    <scope>NUCLEOTIDE SEQUENCE [LARGE SCALE GENOMIC DNA]</scope>
    <source>
        <strain evidence="3 4">Ellin428</strain>
    </source>
</reference>
<dbReference type="Proteomes" id="UP000005824">
    <property type="component" value="Unassembled WGS sequence"/>
</dbReference>
<feature type="compositionally biased region" description="Pro residues" evidence="2">
    <location>
        <begin position="141"/>
        <end position="151"/>
    </location>
</feature>
<evidence type="ECO:0000313" key="3">
    <source>
        <dbReference type="EMBL" id="EDY22401.1"/>
    </source>
</evidence>
<dbReference type="EMBL" id="ABVL01000001">
    <property type="protein sequence ID" value="EDY22401.1"/>
    <property type="molecule type" value="Genomic_DNA"/>
</dbReference>
<dbReference type="InParanoid" id="B4CV13"/>
<organism evidence="3 4">
    <name type="scientific">Chthoniobacter flavus Ellin428</name>
    <dbReference type="NCBI Taxonomy" id="497964"/>
    <lineage>
        <taxon>Bacteria</taxon>
        <taxon>Pseudomonadati</taxon>
        <taxon>Verrucomicrobiota</taxon>
        <taxon>Spartobacteria</taxon>
        <taxon>Chthoniobacterales</taxon>
        <taxon>Chthoniobacteraceae</taxon>
        <taxon>Chthoniobacter</taxon>
    </lineage>
</organism>
<keyword evidence="4" id="KW-1185">Reference proteome</keyword>
<feature type="region of interest" description="Disordered" evidence="2">
    <location>
        <begin position="101"/>
        <end position="151"/>
    </location>
</feature>
<evidence type="ECO:0000256" key="1">
    <source>
        <dbReference type="ARBA" id="ARBA00022729"/>
    </source>
</evidence>
<keyword evidence="1" id="KW-0732">Signal</keyword>
<comment type="caution">
    <text evidence="3">The sequence shown here is derived from an EMBL/GenBank/DDBJ whole genome shotgun (WGS) entry which is preliminary data.</text>
</comment>
<sequence length="151" mass="16675" precursor="true">MPAIALSLSLVIGLSACGPRLADRNIDAVNKLYEQAEKSGKALSIKEVEAILGQPNRVESFPIEMQTTKDLPGVRYYYKQDGHTIELHFVDNKLIRRVDHFGETPAPEDSELHMIPRRPPSPEMTTPLPNTSEPKATAPTTPAPAQPRQPN</sequence>
<dbReference type="Gene3D" id="3.30.1450.10">
    <property type="match status" value="1"/>
</dbReference>
<dbReference type="AlphaFoldDB" id="B4CV13"/>